<dbReference type="EMBL" id="BJOV01000002">
    <property type="protein sequence ID" value="GEE00741.1"/>
    <property type="molecule type" value="Genomic_DNA"/>
</dbReference>
<dbReference type="GO" id="GO:0003700">
    <property type="term" value="F:DNA-binding transcription factor activity"/>
    <property type="evidence" value="ECO:0007669"/>
    <property type="project" value="TreeGrafter"/>
</dbReference>
<dbReference type="GO" id="GO:0000976">
    <property type="term" value="F:transcription cis-regulatory region binding"/>
    <property type="evidence" value="ECO:0007669"/>
    <property type="project" value="TreeGrafter"/>
</dbReference>
<protein>
    <submittedName>
        <fullName evidence="6">Putative TetR-family transcriptional regulator</fullName>
    </submittedName>
</protein>
<dbReference type="PROSITE" id="PS50977">
    <property type="entry name" value="HTH_TETR_2"/>
    <property type="match status" value="1"/>
</dbReference>
<feature type="DNA-binding region" description="H-T-H motif" evidence="4">
    <location>
        <begin position="89"/>
        <end position="108"/>
    </location>
</feature>
<proteinExistence type="predicted"/>
<evidence type="ECO:0000256" key="4">
    <source>
        <dbReference type="PROSITE-ProRule" id="PRU00335"/>
    </source>
</evidence>
<dbReference type="InterPro" id="IPR050109">
    <property type="entry name" value="HTH-type_TetR-like_transc_reg"/>
</dbReference>
<evidence type="ECO:0000256" key="3">
    <source>
        <dbReference type="ARBA" id="ARBA00023163"/>
    </source>
</evidence>
<keyword evidence="7" id="KW-1185">Reference proteome</keyword>
<evidence type="ECO:0000256" key="1">
    <source>
        <dbReference type="ARBA" id="ARBA00023015"/>
    </source>
</evidence>
<evidence type="ECO:0000313" key="7">
    <source>
        <dbReference type="Proteomes" id="UP000444960"/>
    </source>
</evidence>
<dbReference type="Proteomes" id="UP000444960">
    <property type="component" value="Unassembled WGS sequence"/>
</dbReference>
<evidence type="ECO:0000259" key="5">
    <source>
        <dbReference type="PROSITE" id="PS50977"/>
    </source>
</evidence>
<reference evidence="7" key="1">
    <citation type="submission" date="2019-06" db="EMBL/GenBank/DDBJ databases">
        <title>Gordonia isolated from sludge of a wastewater treatment plant.</title>
        <authorList>
            <person name="Tamura T."/>
            <person name="Aoyama K."/>
            <person name="Kang Y."/>
            <person name="Saito S."/>
            <person name="Akiyama N."/>
            <person name="Yazawa K."/>
            <person name="Gonoi T."/>
            <person name="Mikami Y."/>
        </authorList>
    </citation>
    <scope>NUCLEOTIDE SEQUENCE [LARGE SCALE GENOMIC DNA]</scope>
    <source>
        <strain evidence="7">NBRC 107696</strain>
    </source>
</reference>
<dbReference type="InterPro" id="IPR001647">
    <property type="entry name" value="HTH_TetR"/>
</dbReference>
<comment type="caution">
    <text evidence="6">The sequence shown here is derived from an EMBL/GenBank/DDBJ whole genome shotgun (WGS) entry which is preliminary data.</text>
</comment>
<keyword evidence="2 4" id="KW-0238">DNA-binding</keyword>
<accession>A0A7I9V6Q2</accession>
<dbReference type="AlphaFoldDB" id="A0A7I9V6Q2"/>
<feature type="domain" description="HTH tetR-type" evidence="5">
    <location>
        <begin position="66"/>
        <end position="126"/>
    </location>
</feature>
<dbReference type="InterPro" id="IPR009057">
    <property type="entry name" value="Homeodomain-like_sf"/>
</dbReference>
<dbReference type="Gene3D" id="1.10.357.10">
    <property type="entry name" value="Tetracycline Repressor, domain 2"/>
    <property type="match status" value="1"/>
</dbReference>
<name>A0A7I9V6Q2_9ACTN</name>
<evidence type="ECO:0000256" key="2">
    <source>
        <dbReference type="ARBA" id="ARBA00023125"/>
    </source>
</evidence>
<gene>
    <name evidence="6" type="ORF">nbrc107696_11870</name>
</gene>
<evidence type="ECO:0000313" key="6">
    <source>
        <dbReference type="EMBL" id="GEE00741.1"/>
    </source>
</evidence>
<dbReference type="PRINTS" id="PR00455">
    <property type="entry name" value="HTHTETR"/>
</dbReference>
<keyword evidence="1" id="KW-0805">Transcription regulation</keyword>
<keyword evidence="3" id="KW-0804">Transcription</keyword>
<dbReference type="PANTHER" id="PTHR30055:SF234">
    <property type="entry name" value="HTH-TYPE TRANSCRIPTIONAL REGULATOR BETI"/>
    <property type="match status" value="1"/>
</dbReference>
<dbReference type="Pfam" id="PF00440">
    <property type="entry name" value="TetR_N"/>
    <property type="match status" value="1"/>
</dbReference>
<dbReference type="PANTHER" id="PTHR30055">
    <property type="entry name" value="HTH-TYPE TRANSCRIPTIONAL REGULATOR RUTR"/>
    <property type="match status" value="1"/>
</dbReference>
<dbReference type="SUPFAM" id="SSF46689">
    <property type="entry name" value="Homeodomain-like"/>
    <property type="match status" value="1"/>
</dbReference>
<sequence>MTPAWHWAATSFGPDAMNMGEATTGTVSGVRKISGSDMTETIQSVLTVWEGWRMISVERKQQDRAEQTRNTILEAAAKVLFEEGYSAATTLHIQQVAGVSRGRLLHHFPSRELLLTAAVHHLAQVRIAELTAGVTIPDALEERIAFAVAAMWEITGQSCFWATMELWMGARTANPELREALSGVERTMLGILRDRADELFGPEVTSLPDYRRTREVMLTSMRGARLAYTFHPRDPDTEPALSNWEAMFADLAMVAR</sequence>
<organism evidence="6 7">
    <name type="scientific">Gordonia spumicola</name>
    <dbReference type="NCBI Taxonomy" id="589161"/>
    <lineage>
        <taxon>Bacteria</taxon>
        <taxon>Bacillati</taxon>
        <taxon>Actinomycetota</taxon>
        <taxon>Actinomycetes</taxon>
        <taxon>Mycobacteriales</taxon>
        <taxon>Gordoniaceae</taxon>
        <taxon>Gordonia</taxon>
    </lineage>
</organism>